<dbReference type="EMBL" id="LT629736">
    <property type="protein sequence ID" value="SDR75296.1"/>
    <property type="molecule type" value="Genomic_DNA"/>
</dbReference>
<dbReference type="PANTHER" id="PTHR36698">
    <property type="entry name" value="BLL5892 PROTEIN"/>
    <property type="match status" value="1"/>
</dbReference>
<evidence type="ECO:0000313" key="4">
    <source>
        <dbReference type="Proteomes" id="UP000243207"/>
    </source>
</evidence>
<dbReference type="AlphaFoldDB" id="A0A1H1LLB7"/>
<evidence type="ECO:0000313" key="3">
    <source>
        <dbReference type="EMBL" id="SDR75296.1"/>
    </source>
</evidence>
<dbReference type="OrthoDB" id="9806984at2"/>
<feature type="domain" description="Mce/MlaD" evidence="2">
    <location>
        <begin position="38"/>
        <end position="115"/>
    </location>
</feature>
<organism evidence="3 4">
    <name type="scientific">Halopseudomonas xinjiangensis</name>
    <dbReference type="NCBI Taxonomy" id="487184"/>
    <lineage>
        <taxon>Bacteria</taxon>
        <taxon>Pseudomonadati</taxon>
        <taxon>Pseudomonadota</taxon>
        <taxon>Gammaproteobacteria</taxon>
        <taxon>Pseudomonadales</taxon>
        <taxon>Pseudomonadaceae</taxon>
        <taxon>Halopseudomonas</taxon>
    </lineage>
</organism>
<dbReference type="PANTHER" id="PTHR36698:SF2">
    <property type="entry name" value="MCE_MLAD DOMAIN-CONTAINING PROTEIN"/>
    <property type="match status" value="1"/>
</dbReference>
<dbReference type="Pfam" id="PF02470">
    <property type="entry name" value="MlaD"/>
    <property type="match status" value="1"/>
</dbReference>
<accession>A0A1H1LLB7</accession>
<keyword evidence="4" id="KW-1185">Reference proteome</keyword>
<dbReference type="InterPro" id="IPR003399">
    <property type="entry name" value="Mce/MlaD"/>
</dbReference>
<sequence length="313" mass="33565">METRAHHVLIGLFTLLAAAAAVVFAIWLGNTATNSEYDEYVVVFNEAVTGLSRGSTVQYSGIRVGDITELKLDPQDPRRVLATVRIESSVPIKEDTRARLSFTGITGTSVIELSHGSPESPPLTRDEKGEPPVIVASPSPISTLLANGEDLVTNVNQLVAAARSILSEENIGRIGATLESIDSAAQNMSAQSGDVGELIDELTTVSRQATLTLEQTSEMMASADQLLNEQGSRTLDGAEEALASIARTTATLEEMINQNRDAFASGMQGLGQLEPAINELRGSLSSLRSITRRIEDNPTRFLLGRDSLEEFEP</sequence>
<protein>
    <submittedName>
        <fullName evidence="3">Phospholipid/cholesterol/gamma-HCH transport system substrate-binding protein</fullName>
    </submittedName>
</protein>
<evidence type="ECO:0000256" key="1">
    <source>
        <dbReference type="SAM" id="MobiDB-lite"/>
    </source>
</evidence>
<reference evidence="4" key="1">
    <citation type="submission" date="2016-10" db="EMBL/GenBank/DDBJ databases">
        <authorList>
            <person name="Varghese N."/>
            <person name="Submissions S."/>
        </authorList>
    </citation>
    <scope>NUCLEOTIDE SEQUENCE [LARGE SCALE GENOMIC DNA]</scope>
    <source>
        <strain evidence="4">NRRL B-51270</strain>
    </source>
</reference>
<dbReference type="RefSeq" id="WP_093391416.1">
    <property type="nucleotide sequence ID" value="NZ_LT629736.1"/>
</dbReference>
<proteinExistence type="predicted"/>
<name>A0A1H1LLB7_9GAMM</name>
<evidence type="ECO:0000259" key="2">
    <source>
        <dbReference type="Pfam" id="PF02470"/>
    </source>
</evidence>
<gene>
    <name evidence="3" type="ORF">SAMN05216421_0222</name>
</gene>
<dbReference type="Proteomes" id="UP000243207">
    <property type="component" value="Chromosome I"/>
</dbReference>
<feature type="region of interest" description="Disordered" evidence="1">
    <location>
        <begin position="111"/>
        <end position="131"/>
    </location>
</feature>
<dbReference type="STRING" id="487184.SAMN05216421_0222"/>